<organism evidence="5">
    <name type="scientific">Lygus hesperus</name>
    <name type="common">Western plant bug</name>
    <dbReference type="NCBI Taxonomy" id="30085"/>
    <lineage>
        <taxon>Eukaryota</taxon>
        <taxon>Metazoa</taxon>
        <taxon>Ecdysozoa</taxon>
        <taxon>Arthropoda</taxon>
        <taxon>Hexapoda</taxon>
        <taxon>Insecta</taxon>
        <taxon>Pterygota</taxon>
        <taxon>Neoptera</taxon>
        <taxon>Paraneoptera</taxon>
        <taxon>Hemiptera</taxon>
        <taxon>Heteroptera</taxon>
        <taxon>Panheteroptera</taxon>
        <taxon>Cimicomorpha</taxon>
        <taxon>Miridae</taxon>
        <taxon>Mirini</taxon>
        <taxon>Lygus</taxon>
    </lineage>
</organism>
<dbReference type="EMBL" id="GDHC01005748">
    <property type="protein sequence ID" value="JAQ12881.1"/>
    <property type="molecule type" value="Transcribed_RNA"/>
</dbReference>
<evidence type="ECO:0000256" key="4">
    <source>
        <dbReference type="SAM" id="Phobius"/>
    </source>
</evidence>
<keyword evidence="2" id="KW-0328">Glycosyltransferase</keyword>
<dbReference type="GO" id="GO:0008194">
    <property type="term" value="F:UDP-glycosyltransferase activity"/>
    <property type="evidence" value="ECO:0007669"/>
    <property type="project" value="InterPro"/>
</dbReference>
<keyword evidence="4" id="KW-0472">Membrane</keyword>
<dbReference type="PANTHER" id="PTHR48043">
    <property type="entry name" value="EG:EG0003.4 PROTEIN-RELATED"/>
    <property type="match status" value="1"/>
</dbReference>
<keyword evidence="4" id="KW-0812">Transmembrane</keyword>
<name>A0A146LZ61_LYGHE</name>
<comment type="similarity">
    <text evidence="1">Belongs to the UDP-glycosyltransferase family.</text>
</comment>
<evidence type="ECO:0000256" key="3">
    <source>
        <dbReference type="ARBA" id="ARBA00022679"/>
    </source>
</evidence>
<reference evidence="5" key="1">
    <citation type="journal article" date="2016" name="Gigascience">
        <title>De novo construction of an expanded transcriptome assembly for the western tarnished plant bug, Lygus hesperus.</title>
        <authorList>
            <person name="Tassone E.E."/>
            <person name="Geib S.M."/>
            <person name="Hall B."/>
            <person name="Fabrick J.A."/>
            <person name="Brent C.S."/>
            <person name="Hull J.J."/>
        </authorList>
    </citation>
    <scope>NUCLEOTIDE SEQUENCE</scope>
</reference>
<dbReference type="SUPFAM" id="SSF53756">
    <property type="entry name" value="UDP-Glycosyltransferase/glycogen phosphorylase"/>
    <property type="match status" value="1"/>
</dbReference>
<protein>
    <submittedName>
        <fullName evidence="5">UDP-glucuronosyltransferase 2A3</fullName>
    </submittedName>
</protein>
<feature type="non-terminal residue" evidence="5">
    <location>
        <position position="1"/>
    </location>
</feature>
<feature type="transmembrane region" description="Helical" evidence="4">
    <location>
        <begin position="117"/>
        <end position="140"/>
    </location>
</feature>
<proteinExistence type="inferred from homology"/>
<dbReference type="PANTHER" id="PTHR48043:SF145">
    <property type="entry name" value="FI06409P-RELATED"/>
    <property type="match status" value="1"/>
</dbReference>
<dbReference type="InterPro" id="IPR002213">
    <property type="entry name" value="UDP_glucos_trans"/>
</dbReference>
<dbReference type="Gene3D" id="3.40.50.2000">
    <property type="entry name" value="Glycogen Phosphorylase B"/>
    <property type="match status" value="1"/>
</dbReference>
<keyword evidence="4" id="KW-1133">Transmembrane helix</keyword>
<accession>A0A146LZ61</accession>
<evidence type="ECO:0000313" key="5">
    <source>
        <dbReference type="EMBL" id="JAQ12881.1"/>
    </source>
</evidence>
<dbReference type="InterPro" id="IPR050271">
    <property type="entry name" value="UDP-glycosyltransferase"/>
</dbReference>
<gene>
    <name evidence="5" type="primary">UGT2A3_1</name>
    <name evidence="5" type="ORF">g.89151</name>
</gene>
<sequence>VHGLVESLDHAVPVISVPLFADQHFFAKWVREKGVGLSIDIETVTPEIAYQTINEVITNRKYKENAIEVSKLMKDLPLPTLDEITYWTEYVIRTKGAPLLRSGALNLAWYQRFGLDLLAVAVTAIVVPIWLMIAVLKCLVSMCRRNRKPEKGSNVEKVKSKTAKKRD</sequence>
<dbReference type="AlphaFoldDB" id="A0A146LZ61"/>
<evidence type="ECO:0000256" key="2">
    <source>
        <dbReference type="ARBA" id="ARBA00022676"/>
    </source>
</evidence>
<evidence type="ECO:0000256" key="1">
    <source>
        <dbReference type="ARBA" id="ARBA00009995"/>
    </source>
</evidence>
<dbReference type="Pfam" id="PF00201">
    <property type="entry name" value="UDPGT"/>
    <property type="match status" value="1"/>
</dbReference>
<keyword evidence="3 5" id="KW-0808">Transferase</keyword>